<feature type="domain" description="NAD-dependent epimerase/dehydratase" evidence="1">
    <location>
        <begin position="4"/>
        <end position="221"/>
    </location>
</feature>
<evidence type="ECO:0000259" key="1">
    <source>
        <dbReference type="Pfam" id="PF01370"/>
    </source>
</evidence>
<dbReference type="PANTHER" id="PTHR48079:SF6">
    <property type="entry name" value="NAD(P)-BINDING DOMAIN-CONTAINING PROTEIN-RELATED"/>
    <property type="match status" value="1"/>
</dbReference>
<evidence type="ECO:0000313" key="2">
    <source>
        <dbReference type="EMBL" id="PIS29268.1"/>
    </source>
</evidence>
<dbReference type="EMBL" id="PEYM01000093">
    <property type="protein sequence ID" value="PIS29268.1"/>
    <property type="molecule type" value="Genomic_DNA"/>
</dbReference>
<gene>
    <name evidence="2" type="ORF">COT42_05855</name>
</gene>
<reference evidence="2 3" key="1">
    <citation type="submission" date="2017-09" db="EMBL/GenBank/DDBJ databases">
        <title>Depth-based differentiation of microbial function through sediment-hosted aquifers and enrichment of novel symbionts in the deep terrestrial subsurface.</title>
        <authorList>
            <person name="Probst A.J."/>
            <person name="Ladd B."/>
            <person name="Jarett J.K."/>
            <person name="Geller-Mcgrath D.E."/>
            <person name="Sieber C.M."/>
            <person name="Emerson J.B."/>
            <person name="Anantharaman K."/>
            <person name="Thomas B.C."/>
            <person name="Malmstrom R."/>
            <person name="Stieglmeier M."/>
            <person name="Klingl A."/>
            <person name="Woyke T."/>
            <person name="Ryan C.M."/>
            <person name="Banfield J.F."/>
        </authorList>
    </citation>
    <scope>NUCLEOTIDE SEQUENCE [LARGE SCALE GENOMIC DNA]</scope>
    <source>
        <strain evidence="2">CG08_land_8_20_14_0_20_45_16</strain>
    </source>
</reference>
<dbReference type="InterPro" id="IPR036291">
    <property type="entry name" value="NAD(P)-bd_dom_sf"/>
</dbReference>
<feature type="non-terminal residue" evidence="2">
    <location>
        <position position="293"/>
    </location>
</feature>
<dbReference type="GO" id="GO:0004029">
    <property type="term" value="F:aldehyde dehydrogenase (NAD+) activity"/>
    <property type="evidence" value="ECO:0007669"/>
    <property type="project" value="TreeGrafter"/>
</dbReference>
<dbReference type="Proteomes" id="UP000231343">
    <property type="component" value="Unassembled WGS sequence"/>
</dbReference>
<dbReference type="SUPFAM" id="SSF51735">
    <property type="entry name" value="NAD(P)-binding Rossmann-fold domains"/>
    <property type="match status" value="1"/>
</dbReference>
<dbReference type="PANTHER" id="PTHR48079">
    <property type="entry name" value="PROTEIN YEEZ"/>
    <property type="match status" value="1"/>
</dbReference>
<dbReference type="InterPro" id="IPR051783">
    <property type="entry name" value="NAD(P)-dependent_oxidoreduct"/>
</dbReference>
<accession>A0A2H0XYM8</accession>
<evidence type="ECO:0000313" key="3">
    <source>
        <dbReference type="Proteomes" id="UP000231343"/>
    </source>
</evidence>
<proteinExistence type="predicted"/>
<dbReference type="AlphaFoldDB" id="A0A2H0XYM8"/>
<dbReference type="GO" id="GO:0005737">
    <property type="term" value="C:cytoplasm"/>
    <property type="evidence" value="ECO:0007669"/>
    <property type="project" value="TreeGrafter"/>
</dbReference>
<dbReference type="Pfam" id="PF01370">
    <property type="entry name" value="Epimerase"/>
    <property type="match status" value="1"/>
</dbReference>
<organism evidence="2 3">
    <name type="scientific">Candidatus Saganbacteria bacterium CG08_land_8_20_14_0_20_45_16</name>
    <dbReference type="NCBI Taxonomy" id="2014293"/>
    <lineage>
        <taxon>Bacteria</taxon>
        <taxon>Bacillati</taxon>
        <taxon>Saganbacteria</taxon>
    </lineage>
</organism>
<protein>
    <submittedName>
        <fullName evidence="2">NAD(P)-dependent oxidoreductase</fullName>
    </submittedName>
</protein>
<comment type="caution">
    <text evidence="2">The sequence shown here is derived from an EMBL/GenBank/DDBJ whole genome shotgun (WGS) entry which is preliminary data.</text>
</comment>
<name>A0A2H0XYM8_UNCSA</name>
<dbReference type="InterPro" id="IPR001509">
    <property type="entry name" value="Epimerase_deHydtase"/>
</dbReference>
<dbReference type="Gene3D" id="3.40.50.720">
    <property type="entry name" value="NAD(P)-binding Rossmann-like Domain"/>
    <property type="match status" value="1"/>
</dbReference>
<sequence length="293" mass="33614">MTKIFITGITGCVGHYIFDLLVKNPDYELYLLVRDPARMMRDLSAFSNVKVIKGEMRDLEKQADLLRQMDCVVHLAAGWGETEANYEYTLDLFKLLDPQRVKKIIYFSTASLLGNDNQVQSIMGEIGTSYIKGKYMCHQELSKLAVSDKIITLYPTWVLGGDKAHPYSHALQGIISLKKWLWLLRFFSFEVSFHFIHAADIAAIVDHLLKSEVKEQEFVLGNELISAQELIKQVCVFFHQPVCFQVNIPASLVKLLAGRRFSDWDKYCLSRKSFDYKVVNPENFGLKRAFPTI</sequence>